<organism evidence="2 3">
    <name type="scientific">Pseudofulvibacter geojedonensis</name>
    <dbReference type="NCBI Taxonomy" id="1123758"/>
    <lineage>
        <taxon>Bacteria</taxon>
        <taxon>Pseudomonadati</taxon>
        <taxon>Bacteroidota</taxon>
        <taxon>Flavobacteriia</taxon>
        <taxon>Flavobacteriales</taxon>
        <taxon>Flavobacteriaceae</taxon>
        <taxon>Pseudofulvibacter</taxon>
    </lineage>
</organism>
<protein>
    <submittedName>
        <fullName evidence="2">DUF4374 domain-containing protein</fullName>
    </submittedName>
</protein>
<evidence type="ECO:0000256" key="1">
    <source>
        <dbReference type="SAM" id="SignalP"/>
    </source>
</evidence>
<accession>A0ABW3I2G3</accession>
<sequence>MKDKKLNQMNYIKKVLAVAAGLFLSMAVISCSNNDDDGTSQQPIQEVNYAFATVGGAWPSQTTYLQGTVNLDMTSINNNNATELANWGQLWTYNKDLFVTRFGAPATLFKYSFDSNGIAKEAGQIVIPGANTFSTIEFVSETEAYGTVAGGLARVIKFNPSTASVTGEIDLSSIEIDGVESYWYLGMKARDGKLFMGVEYQNNWTSTYDKAFVAVIDLETSTVEKVIEDNRTGNIFAAGGAVNGFNLDANGDLYVMGFGTANTPSGILRIKNGETEFDPSYFMNLDEKTGKACQGLWHFPGKGTFTLRMDDESDAYEFNGPNYKYYKIDLESQTAIDIGAPKTFGSKTSIIRDFNDGKLHFVIATASENAIYTYDIASGQISKEIDADGQITGFQKLN</sequence>
<name>A0ABW3I2G3_9FLAO</name>
<dbReference type="RefSeq" id="WP_377715377.1">
    <property type="nucleotide sequence ID" value="NZ_JBHTJM010000008.1"/>
</dbReference>
<keyword evidence="3" id="KW-1185">Reference proteome</keyword>
<dbReference type="Proteomes" id="UP001596997">
    <property type="component" value="Unassembled WGS sequence"/>
</dbReference>
<comment type="caution">
    <text evidence="2">The sequence shown here is derived from an EMBL/GenBank/DDBJ whole genome shotgun (WGS) entry which is preliminary data.</text>
</comment>
<reference evidence="3" key="1">
    <citation type="journal article" date="2019" name="Int. J. Syst. Evol. Microbiol.">
        <title>The Global Catalogue of Microorganisms (GCM) 10K type strain sequencing project: providing services to taxonomists for standard genome sequencing and annotation.</title>
        <authorList>
            <consortium name="The Broad Institute Genomics Platform"/>
            <consortium name="The Broad Institute Genome Sequencing Center for Infectious Disease"/>
            <person name="Wu L."/>
            <person name="Ma J."/>
        </authorList>
    </citation>
    <scope>NUCLEOTIDE SEQUENCE [LARGE SCALE GENOMIC DNA]</scope>
    <source>
        <strain evidence="3">CCUG 62114</strain>
    </source>
</reference>
<keyword evidence="1" id="KW-0732">Signal</keyword>
<dbReference type="SUPFAM" id="SSF63825">
    <property type="entry name" value="YWTD domain"/>
    <property type="match status" value="1"/>
</dbReference>
<proteinExistence type="predicted"/>
<evidence type="ECO:0000313" key="2">
    <source>
        <dbReference type="EMBL" id="MFD0964045.1"/>
    </source>
</evidence>
<dbReference type="PROSITE" id="PS51257">
    <property type="entry name" value="PROKAR_LIPOPROTEIN"/>
    <property type="match status" value="1"/>
</dbReference>
<feature type="signal peptide" evidence="1">
    <location>
        <begin position="1"/>
        <end position="30"/>
    </location>
</feature>
<feature type="chain" id="PRO_5047226509" evidence="1">
    <location>
        <begin position="31"/>
        <end position="398"/>
    </location>
</feature>
<dbReference type="EMBL" id="JBHTJM010000008">
    <property type="protein sequence ID" value="MFD0964045.1"/>
    <property type="molecule type" value="Genomic_DNA"/>
</dbReference>
<gene>
    <name evidence="2" type="ORF">ACFQ1O_08530</name>
</gene>
<evidence type="ECO:0000313" key="3">
    <source>
        <dbReference type="Proteomes" id="UP001596997"/>
    </source>
</evidence>